<dbReference type="RefSeq" id="WP_345655872.1">
    <property type="nucleotide sequence ID" value="NZ_BAABEP010000122.1"/>
</dbReference>
<feature type="signal peptide" evidence="4">
    <location>
        <begin position="1"/>
        <end position="30"/>
    </location>
</feature>
<evidence type="ECO:0000256" key="2">
    <source>
        <dbReference type="ARBA" id="ARBA00022801"/>
    </source>
</evidence>
<name>A0ABP7GFU2_9ACTN</name>
<protein>
    <submittedName>
        <fullName evidence="6">Polysaccharide deacetylase family protein</fullName>
    </submittedName>
</protein>
<dbReference type="PROSITE" id="PS51677">
    <property type="entry name" value="NODB"/>
    <property type="match status" value="1"/>
</dbReference>
<evidence type="ECO:0000259" key="5">
    <source>
        <dbReference type="PROSITE" id="PS51677"/>
    </source>
</evidence>
<organism evidence="6 7">
    <name type="scientific">Streptomyces tremellae</name>
    <dbReference type="NCBI Taxonomy" id="1124239"/>
    <lineage>
        <taxon>Bacteria</taxon>
        <taxon>Bacillati</taxon>
        <taxon>Actinomycetota</taxon>
        <taxon>Actinomycetes</taxon>
        <taxon>Kitasatosporales</taxon>
        <taxon>Streptomycetaceae</taxon>
        <taxon>Streptomyces</taxon>
    </lineage>
</organism>
<keyword evidence="7" id="KW-1185">Reference proteome</keyword>
<dbReference type="InterPro" id="IPR050248">
    <property type="entry name" value="Polysacc_deacetylase_ArnD"/>
</dbReference>
<dbReference type="CDD" id="cd10917">
    <property type="entry name" value="CE4_NodB_like_6s_7s"/>
    <property type="match status" value="1"/>
</dbReference>
<feature type="chain" id="PRO_5047085566" evidence="4">
    <location>
        <begin position="31"/>
        <end position="274"/>
    </location>
</feature>
<gene>
    <name evidence="6" type="ORF">GCM10023082_66820</name>
</gene>
<keyword evidence="1" id="KW-0479">Metal-binding</keyword>
<dbReference type="PANTHER" id="PTHR10587">
    <property type="entry name" value="GLYCOSYL TRANSFERASE-RELATED"/>
    <property type="match status" value="1"/>
</dbReference>
<feature type="region of interest" description="Disordered" evidence="3">
    <location>
        <begin position="149"/>
        <end position="168"/>
    </location>
</feature>
<dbReference type="EMBL" id="BAABEP010000122">
    <property type="protein sequence ID" value="GAA3764692.1"/>
    <property type="molecule type" value="Genomic_DNA"/>
</dbReference>
<accession>A0ABP7GFU2</accession>
<evidence type="ECO:0000256" key="3">
    <source>
        <dbReference type="SAM" id="MobiDB-lite"/>
    </source>
</evidence>
<proteinExistence type="predicted"/>
<dbReference type="PROSITE" id="PS51318">
    <property type="entry name" value="TAT"/>
    <property type="match status" value="1"/>
</dbReference>
<dbReference type="InterPro" id="IPR002509">
    <property type="entry name" value="NODB_dom"/>
</dbReference>
<dbReference type="InterPro" id="IPR011330">
    <property type="entry name" value="Glyco_hydro/deAcase_b/a-brl"/>
</dbReference>
<evidence type="ECO:0000256" key="4">
    <source>
        <dbReference type="SAM" id="SignalP"/>
    </source>
</evidence>
<dbReference type="SUPFAM" id="SSF88713">
    <property type="entry name" value="Glycoside hydrolase/deacetylase"/>
    <property type="match status" value="1"/>
</dbReference>
<dbReference type="PROSITE" id="PS51257">
    <property type="entry name" value="PROKAR_LIPOPROTEIN"/>
    <property type="match status" value="1"/>
</dbReference>
<dbReference type="Gene3D" id="3.20.20.370">
    <property type="entry name" value="Glycoside hydrolase/deacetylase"/>
    <property type="match status" value="1"/>
</dbReference>
<keyword evidence="2" id="KW-0378">Hydrolase</keyword>
<dbReference type="Proteomes" id="UP001499884">
    <property type="component" value="Unassembled WGS sequence"/>
</dbReference>
<reference evidence="7" key="1">
    <citation type="journal article" date="2019" name="Int. J. Syst. Evol. Microbiol.">
        <title>The Global Catalogue of Microorganisms (GCM) 10K type strain sequencing project: providing services to taxonomists for standard genome sequencing and annotation.</title>
        <authorList>
            <consortium name="The Broad Institute Genomics Platform"/>
            <consortium name="The Broad Institute Genome Sequencing Center for Infectious Disease"/>
            <person name="Wu L."/>
            <person name="Ma J."/>
        </authorList>
    </citation>
    <scope>NUCLEOTIDE SEQUENCE [LARGE SCALE GENOMIC DNA]</scope>
    <source>
        <strain evidence="7">JCM 30846</strain>
    </source>
</reference>
<feature type="compositionally biased region" description="Basic and acidic residues" evidence="3">
    <location>
        <begin position="154"/>
        <end position="168"/>
    </location>
</feature>
<feature type="domain" description="NodB homology" evidence="5">
    <location>
        <begin position="90"/>
        <end position="270"/>
    </location>
</feature>
<evidence type="ECO:0000313" key="6">
    <source>
        <dbReference type="EMBL" id="GAA3764692.1"/>
    </source>
</evidence>
<evidence type="ECO:0000256" key="1">
    <source>
        <dbReference type="ARBA" id="ARBA00022723"/>
    </source>
</evidence>
<comment type="caution">
    <text evidence="6">The sequence shown here is derived from an EMBL/GenBank/DDBJ whole genome shotgun (WGS) entry which is preliminary data.</text>
</comment>
<sequence length="274" mass="29635">MKNDKRIHGRRGALRLVAGLGAAAATGLVAACQAGAPEQTAPPAAGPRAAVPRNPAAYRLQPMAGGLPPGHREAPPVRKEPFLELPDVGRSVVLTFDDGPEPTYTPQILDILRAHDVRAMFFVCGEMVSYFPDLVRRAADEGHLIGNHTWTHPELPKQSRAKTKDEMGRTSEIIERTTGSAPRWFRAPYGSWNAYTYQLGAGLGMEPLAWYVDTMDWSEPGAGKIVRSVLDGLGPGRVVLSHDGGGVRGQTVAALRRYLPELPRRGYATALPHP</sequence>
<keyword evidence="4" id="KW-0732">Signal</keyword>
<dbReference type="InterPro" id="IPR006311">
    <property type="entry name" value="TAT_signal"/>
</dbReference>
<dbReference type="PANTHER" id="PTHR10587:SF133">
    <property type="entry name" value="CHITIN DEACETYLASE 1-RELATED"/>
    <property type="match status" value="1"/>
</dbReference>
<evidence type="ECO:0000313" key="7">
    <source>
        <dbReference type="Proteomes" id="UP001499884"/>
    </source>
</evidence>
<dbReference type="Pfam" id="PF01522">
    <property type="entry name" value="Polysacc_deac_1"/>
    <property type="match status" value="1"/>
</dbReference>